<evidence type="ECO:0000259" key="1">
    <source>
        <dbReference type="SMART" id="SM00842"/>
    </source>
</evidence>
<dbReference type="PANTHER" id="PTHR32432">
    <property type="entry name" value="CELL DIVISION PROTEIN FTSA-RELATED"/>
    <property type="match status" value="1"/>
</dbReference>
<protein>
    <recommendedName>
        <fullName evidence="1">SHS2 domain-containing protein</fullName>
    </recommendedName>
</protein>
<dbReference type="AlphaFoldDB" id="A0A2M7TM15"/>
<dbReference type="EMBL" id="PFNL01000006">
    <property type="protein sequence ID" value="PIZ48224.1"/>
    <property type="molecule type" value="Genomic_DNA"/>
</dbReference>
<dbReference type="InterPro" id="IPR043129">
    <property type="entry name" value="ATPase_NBD"/>
</dbReference>
<sequence length="357" mass="38919">MAIQEDHIGLDIGSNSIKVVELGRQGGRFVLKSFGSHPAPTGAIFSEGELDQKELSKLIKQAVDESGVHSRNVVTAFPESMVFTRVIEVPAVSEAELANAIQWQAEQYIPMPLSEIRLSWMVLDKDVLEQSLKSRDIKKPKIKILLVAAPSALIQRYISTLKNAGLKALAFETEIVALTRALSKTTEGQSPTTLLMSIGASTTDLSVVKNGIIQFTRSIGTGGTAVARAISQELGFDMQQADEYKKAYGLMEDQLEGKIVQVIRPVFDVIVNEVERGVMYYQTHNPGDLVKRVVVTGGSAQMPGLVVFLANALGLEVQIGNPWDGITIPDKLKNKTDQVENQVIYSVAVGLAMREEE</sequence>
<feature type="domain" description="SHS2" evidence="1">
    <location>
        <begin position="7"/>
        <end position="182"/>
    </location>
</feature>
<reference evidence="3" key="1">
    <citation type="submission" date="2017-09" db="EMBL/GenBank/DDBJ databases">
        <title>Depth-based differentiation of microbial function through sediment-hosted aquifers and enrichment of novel symbionts in the deep terrestrial subsurface.</title>
        <authorList>
            <person name="Probst A.J."/>
            <person name="Ladd B."/>
            <person name="Jarett J.K."/>
            <person name="Geller-Mcgrath D.E."/>
            <person name="Sieber C.M.K."/>
            <person name="Emerson J.B."/>
            <person name="Anantharaman K."/>
            <person name="Thomas B.C."/>
            <person name="Malmstrom R."/>
            <person name="Stieglmeier M."/>
            <person name="Klingl A."/>
            <person name="Woyke T."/>
            <person name="Ryan C.M."/>
            <person name="Banfield J.F."/>
        </authorList>
    </citation>
    <scope>NUCLEOTIDE SEQUENCE [LARGE SCALE GENOMIC DNA]</scope>
</reference>
<evidence type="ECO:0000313" key="3">
    <source>
        <dbReference type="Proteomes" id="UP000228920"/>
    </source>
</evidence>
<name>A0A2M7TM15_UNCKA</name>
<dbReference type="InterPro" id="IPR003494">
    <property type="entry name" value="SHS2_FtsA"/>
</dbReference>
<dbReference type="GO" id="GO:0051301">
    <property type="term" value="P:cell division"/>
    <property type="evidence" value="ECO:0007669"/>
    <property type="project" value="InterPro"/>
</dbReference>
<dbReference type="InterPro" id="IPR005883">
    <property type="entry name" value="PilM"/>
</dbReference>
<dbReference type="CDD" id="cd24049">
    <property type="entry name" value="ASKHA_NBD_PilM"/>
    <property type="match status" value="1"/>
</dbReference>
<dbReference type="SUPFAM" id="SSF53067">
    <property type="entry name" value="Actin-like ATPase domain"/>
    <property type="match status" value="2"/>
</dbReference>
<dbReference type="InterPro" id="IPR050696">
    <property type="entry name" value="FtsA/MreB"/>
</dbReference>
<evidence type="ECO:0000313" key="2">
    <source>
        <dbReference type="EMBL" id="PIZ48224.1"/>
    </source>
</evidence>
<dbReference type="Gene3D" id="3.30.420.40">
    <property type="match status" value="2"/>
</dbReference>
<dbReference type="Pfam" id="PF11104">
    <property type="entry name" value="PilM_2"/>
    <property type="match status" value="1"/>
</dbReference>
<proteinExistence type="predicted"/>
<dbReference type="Gene3D" id="3.30.1490.300">
    <property type="match status" value="1"/>
</dbReference>
<dbReference type="PANTHER" id="PTHR32432:SF3">
    <property type="entry name" value="ETHANOLAMINE UTILIZATION PROTEIN EUTJ"/>
    <property type="match status" value="1"/>
</dbReference>
<organism evidence="2 3">
    <name type="scientific">candidate division WWE3 bacterium CG_4_10_14_0_2_um_filter_41_14</name>
    <dbReference type="NCBI Taxonomy" id="1975072"/>
    <lineage>
        <taxon>Bacteria</taxon>
        <taxon>Katanobacteria</taxon>
    </lineage>
</organism>
<dbReference type="SMART" id="SM00842">
    <property type="entry name" value="FtsA"/>
    <property type="match status" value="1"/>
</dbReference>
<dbReference type="Proteomes" id="UP000228920">
    <property type="component" value="Unassembled WGS sequence"/>
</dbReference>
<dbReference type="NCBIfam" id="TIGR01175">
    <property type="entry name" value="pilM"/>
    <property type="match status" value="1"/>
</dbReference>
<dbReference type="PIRSF" id="PIRSF019169">
    <property type="entry name" value="PilM"/>
    <property type="match status" value="1"/>
</dbReference>
<accession>A0A2M7TM15</accession>
<comment type="caution">
    <text evidence="2">The sequence shown here is derived from an EMBL/GenBank/DDBJ whole genome shotgun (WGS) entry which is preliminary data.</text>
</comment>
<gene>
    <name evidence="2" type="ORF">COY32_00375</name>
</gene>